<dbReference type="EMBL" id="BSDZ01000003">
    <property type="protein sequence ID" value="GLI59074.1"/>
    <property type="molecule type" value="Genomic_DNA"/>
</dbReference>
<name>A0ABQ5RP38_9CHLO</name>
<protein>
    <recommendedName>
        <fullName evidence="5">BHLH domain-containing protein</fullName>
    </recommendedName>
</protein>
<feature type="compositionally biased region" description="Gly residues" evidence="2">
    <location>
        <begin position="492"/>
        <end position="505"/>
    </location>
</feature>
<keyword evidence="4" id="KW-1185">Reference proteome</keyword>
<feature type="compositionally biased region" description="Gly residues" evidence="2">
    <location>
        <begin position="471"/>
        <end position="482"/>
    </location>
</feature>
<accession>A0ABQ5RP38</accession>
<keyword evidence="1" id="KW-0175">Coiled coil</keyword>
<feature type="compositionally biased region" description="Polar residues" evidence="2">
    <location>
        <begin position="443"/>
        <end position="461"/>
    </location>
</feature>
<evidence type="ECO:0000256" key="2">
    <source>
        <dbReference type="SAM" id="MobiDB-lite"/>
    </source>
</evidence>
<feature type="compositionally biased region" description="Basic residues" evidence="2">
    <location>
        <begin position="201"/>
        <end position="210"/>
    </location>
</feature>
<dbReference type="Proteomes" id="UP001165090">
    <property type="component" value="Unassembled WGS sequence"/>
</dbReference>
<feature type="region of interest" description="Disordered" evidence="2">
    <location>
        <begin position="1"/>
        <end position="154"/>
    </location>
</feature>
<comment type="caution">
    <text evidence="3">The sequence shown here is derived from an EMBL/GenBank/DDBJ whole genome shotgun (WGS) entry which is preliminary data.</text>
</comment>
<feature type="region of interest" description="Disordered" evidence="2">
    <location>
        <begin position="399"/>
        <end position="571"/>
    </location>
</feature>
<gene>
    <name evidence="3" type="ORF">VaNZ11_000907</name>
</gene>
<feature type="compositionally biased region" description="Acidic residues" evidence="2">
    <location>
        <begin position="171"/>
        <end position="182"/>
    </location>
</feature>
<feature type="region of interest" description="Disordered" evidence="2">
    <location>
        <begin position="170"/>
        <end position="222"/>
    </location>
</feature>
<evidence type="ECO:0008006" key="5">
    <source>
        <dbReference type="Google" id="ProtNLM"/>
    </source>
</evidence>
<evidence type="ECO:0000313" key="3">
    <source>
        <dbReference type="EMBL" id="GLI59074.1"/>
    </source>
</evidence>
<dbReference type="PANTHER" id="PTHR23107">
    <property type="entry name" value="SYNOVIAL SARCOMA ASSOCIATED SS18 PROTEIN"/>
    <property type="match status" value="1"/>
</dbReference>
<feature type="compositionally biased region" description="Gly residues" evidence="2">
    <location>
        <begin position="402"/>
        <end position="418"/>
    </location>
</feature>
<feature type="compositionally biased region" description="Low complexity" evidence="2">
    <location>
        <begin position="50"/>
        <end position="73"/>
    </location>
</feature>
<feature type="coiled-coil region" evidence="1">
    <location>
        <begin position="337"/>
        <end position="364"/>
    </location>
</feature>
<sequence>MSQAHGDLSGARPPQEYSACEQSLTHITLGSGPSIQQYPSIQQHASHLPQQYKQYQQQQEQQQQEQQQQEQQYSRPHQRHTDGGQTSAGTGGLQFLAGTGVSSIFESRGTPLGPSAAQASPSFPEFPRPCGAGGSGGGFDAQASPQDFFSPPQVYDNSMMLKEQGVCSLGDLEENNNDENDERDGHDLDDGADGNSQGSGKRSRTRRPHLQGRFSGRLTTKEDERRLAEECKLLGPLLGGVGKRGDKSRLTLAKIVRGIATGDVRRFCEERERAIAALKSKLAAIDPEAAASVPVNAIPIPSLGLGSMGGLSIGPMAGLGPSMGLSTGSLGGPPLSVSMHTSQMEKLQRENLELRGEMYSLRMELQARERLLLELQDTGIISGFVPTSIPLDDPQRLMAHAGGPGGTGAGGHLSGPGAGRSHSTDMAPSYSMPQRHHSYGAQPVTSYGGPSQMSIPQSSAHMSGGMEPGPIGNGAMGMGPGLGQQSTAGPGIQPGGGGGGGGGPLVGESSALTVMPAMSEHSRASRPLKRPAMQDLGPGGGGGGYVDMPRSLSHPQMGRGGGGGGGGYPHIDLQQQLNSLQAQVEQLQNLSQAQGGARTAASFLMPARERSNAQVRMGMGGGGGPGGGGSNSQLHYTSSAGAIATSPFISSHTTGPQGGLLMLPGHQASEASTHPFQAHPAIGGPLHLQVIKQSSLYDVGGGGGGGSSNGRDLRDTVGMRHGGGGGGSGAAHDADGYAGTGMDATLEHMINSRAMRGEYDLPLELLLPEGGTKGSGVGMSMPH</sequence>
<evidence type="ECO:0000313" key="4">
    <source>
        <dbReference type="Proteomes" id="UP001165090"/>
    </source>
</evidence>
<organism evidence="3 4">
    <name type="scientific">Volvox africanus</name>
    <dbReference type="NCBI Taxonomy" id="51714"/>
    <lineage>
        <taxon>Eukaryota</taxon>
        <taxon>Viridiplantae</taxon>
        <taxon>Chlorophyta</taxon>
        <taxon>core chlorophytes</taxon>
        <taxon>Chlorophyceae</taxon>
        <taxon>CS clade</taxon>
        <taxon>Chlamydomonadales</taxon>
        <taxon>Volvocaceae</taxon>
        <taxon>Volvox</taxon>
    </lineage>
</organism>
<evidence type="ECO:0000256" key="1">
    <source>
        <dbReference type="SAM" id="Coils"/>
    </source>
</evidence>
<feature type="compositionally biased region" description="Gly residues" evidence="2">
    <location>
        <begin position="558"/>
        <end position="568"/>
    </location>
</feature>
<reference evidence="3 4" key="1">
    <citation type="journal article" date="2023" name="IScience">
        <title>Expanded male sex-determining region conserved during the evolution of homothallism in the green alga Volvox.</title>
        <authorList>
            <person name="Yamamoto K."/>
            <person name="Matsuzaki R."/>
            <person name="Mahakham W."/>
            <person name="Heman W."/>
            <person name="Sekimoto H."/>
            <person name="Kawachi M."/>
            <person name="Minakuchi Y."/>
            <person name="Toyoda A."/>
            <person name="Nozaki H."/>
        </authorList>
    </citation>
    <scope>NUCLEOTIDE SEQUENCE [LARGE SCALE GENOMIC DNA]</scope>
    <source>
        <strain evidence="3 4">NIES-4468</strain>
    </source>
</reference>
<feature type="compositionally biased region" description="Polar residues" evidence="2">
    <location>
        <begin position="20"/>
        <end position="49"/>
    </location>
</feature>
<proteinExistence type="predicted"/>